<comment type="caution">
    <text evidence="4">The sequence shown here is derived from an EMBL/GenBank/DDBJ whole genome shotgun (WGS) entry which is preliminary data.</text>
</comment>
<feature type="chain" id="PRO_5046709849" evidence="3">
    <location>
        <begin position="20"/>
        <end position="1299"/>
    </location>
</feature>
<dbReference type="EMBL" id="JBBUKT010000001">
    <property type="protein sequence ID" value="MEK7949250.1"/>
    <property type="molecule type" value="Genomic_DNA"/>
</dbReference>
<keyword evidence="3" id="KW-0732">Signal</keyword>
<feature type="compositionally biased region" description="Low complexity" evidence="1">
    <location>
        <begin position="135"/>
        <end position="159"/>
    </location>
</feature>
<evidence type="ECO:0000313" key="4">
    <source>
        <dbReference type="EMBL" id="MEK7949250.1"/>
    </source>
</evidence>
<evidence type="ECO:0000256" key="3">
    <source>
        <dbReference type="SAM" id="SignalP"/>
    </source>
</evidence>
<feature type="signal peptide" evidence="3">
    <location>
        <begin position="1"/>
        <end position="19"/>
    </location>
</feature>
<gene>
    <name evidence="4" type="ORF">WKV53_02010</name>
</gene>
<feature type="region of interest" description="Disordered" evidence="1">
    <location>
        <begin position="112"/>
        <end position="174"/>
    </location>
</feature>
<keyword evidence="5" id="KW-1185">Reference proteome</keyword>
<dbReference type="RefSeq" id="WP_341402670.1">
    <property type="nucleotide sequence ID" value="NZ_JBBUKT010000001.1"/>
</dbReference>
<feature type="transmembrane region" description="Helical" evidence="2">
    <location>
        <begin position="1197"/>
        <end position="1217"/>
    </location>
</feature>
<keyword evidence="2" id="KW-0812">Transmembrane</keyword>
<evidence type="ECO:0000256" key="1">
    <source>
        <dbReference type="SAM" id="MobiDB-lite"/>
    </source>
</evidence>
<evidence type="ECO:0000256" key="2">
    <source>
        <dbReference type="SAM" id="Phobius"/>
    </source>
</evidence>
<keyword evidence="2" id="KW-1133">Transmembrane helix</keyword>
<reference evidence="4 5" key="1">
    <citation type="submission" date="2024-04" db="EMBL/GenBank/DDBJ databases">
        <title>Luteolibacter sp. isolated from soil.</title>
        <authorList>
            <person name="An J."/>
        </authorList>
    </citation>
    <scope>NUCLEOTIDE SEQUENCE [LARGE SCALE GENOMIC DNA]</scope>
    <source>
        <strain evidence="4 5">Y139</strain>
    </source>
</reference>
<organism evidence="4 5">
    <name type="scientific">Luteolibacter soli</name>
    <dbReference type="NCBI Taxonomy" id="3135280"/>
    <lineage>
        <taxon>Bacteria</taxon>
        <taxon>Pseudomonadati</taxon>
        <taxon>Verrucomicrobiota</taxon>
        <taxon>Verrucomicrobiia</taxon>
        <taxon>Verrucomicrobiales</taxon>
        <taxon>Verrucomicrobiaceae</taxon>
        <taxon>Luteolibacter</taxon>
    </lineage>
</organism>
<dbReference type="Proteomes" id="UP001371305">
    <property type="component" value="Unassembled WGS sequence"/>
</dbReference>
<keyword evidence="2" id="KW-0472">Membrane</keyword>
<evidence type="ECO:0000313" key="5">
    <source>
        <dbReference type="Proteomes" id="UP001371305"/>
    </source>
</evidence>
<sequence length="1299" mass="142231">MYSRTVLLGLAALTAPLSAQIVVQGGVMIGEASNGETVVVQAPEGMPPGAVVPPGAMQGGGPGGDLDFNKLRELIEQSKNRPALTAEQQKAGILRELQFDRSPAGIMATRMEEARASAAPKEANPAPGAPPVVPPGAAVEPGAPAGEGSPVEPGATPAPGGVPAPKPPSPEELKVQQELEKFRQEAAVFRRDVVLGRWDKVKDFLAALPKEVSGEAYQNMVARLSAPSQVQPPPELMVRGSKPHTQPAYLSPDDLLGLAAASPMPPQKQQIQGLAKLLPKEPRPPKEFFEKVAKGIQHFGGEDAASRQRAAELLMEAGFVKDAGPFLPDLTVAKEKKDYAALNLIARHRAELLQLDKKEAGKEALPLAWELSTSFLTDEKAPPQAKAEALFRALSLIPQLGDDSGKQWLEKTFKNPQGVGVELLASLGTLTAQTRENPDEALRLEQLKLQHAAVTTMLSTKDLDPTAWGGIFTIYAEQWAYEADVTRQKDQSNSRRMVPQYDEWGNLFFSRPNTGYQGPGVRPIGAGQLLECKPDEKWLSAIESATRNECLLAAARLHLKVKEENQALPVIKTLAATDKEQAKSLVRETIRVWTENHNPNEGQNYRSQYMYFYGFNNQSGAIPLTRSKQERNLVELAALVKGISALDLGESFHDELASAFISCHSQAEVWRVEAVESVFGATDVLDSRTLATLVGKMRLNLAGLWPNPKLQQAYQTKRKDKELQEQILVGYKAAQGVLERALLKKPAESWRLEEQLAGLRFEESNYQSSLEGNHEHSKIKRAALDSLAAAAADYAKSLPLEDPTKETTSVFETWFYGALGSPALEALKSNHVATPEEYAKIKAALEALPGDAKARHLKSFATTINNRLANVAPDLKLRYLEGAAAIVGDHEAMRDASEVLAYYRDLITEIELDAAVDGPDRVGTDQPFGLRVNLRHTREIEREAGGFQKYLQNQNTMQYAWNFGRPTEDYRDKFEKAARAALEEHFEVVSLTFHNDKVESQTDPKFGWRLTPYAYFLLKPKGPQVDKVPPLKLDLDFNDTSGYVVLPVTSAEVLIDAAKAEPRPFRDLKVTQTLDERSNKEKGCLYLEVKATAHGLVPPLGDLMTKDIEGFETGNIEDRGLRVVEMDAAAEDLAPIAEHEWRVELKPKGGTLPASFHFPAVKPELAKEDGLTRQRYVDVDLQPVGEQVALGGSAKRVGPWIIGGLAALAAIIAALIASAKRRKTPLHEGPVLIPLPAHINAVSVIGYLRRLQKREGIAPSMKEAIEKEIDALEAKHFGREDVAQQVDELEAIAKRWQAA</sequence>
<proteinExistence type="predicted"/>
<protein>
    <submittedName>
        <fullName evidence="4">Uncharacterized protein</fullName>
    </submittedName>
</protein>
<accession>A0ABU9APG0</accession>
<name>A0ABU9APG0_9BACT</name>